<accession>A0A8J3R3N0</accession>
<keyword evidence="2" id="KW-1185">Reference proteome</keyword>
<name>A0A8J3R3N0_9ACTN</name>
<dbReference type="AlphaFoldDB" id="A0A8J3R3N0"/>
<sequence>MGTWKPVLSTSYDSWLGIMPDGTLGVGKFDVGRVSLDESHYVVAWPLLSNGFDDVYRQLYSVRKQLNLDVGGPEMLIECIVSSAWRSGRPYWMRLAVPWAGAMVQSGAFDVGKLRTLLVSMSKSELISADDREFAQHALATVDESV</sequence>
<gene>
    <name evidence="1" type="ORF">Raf01_93810</name>
</gene>
<organism evidence="1 2">
    <name type="scientific">Rugosimonospora africana</name>
    <dbReference type="NCBI Taxonomy" id="556532"/>
    <lineage>
        <taxon>Bacteria</taxon>
        <taxon>Bacillati</taxon>
        <taxon>Actinomycetota</taxon>
        <taxon>Actinomycetes</taxon>
        <taxon>Micromonosporales</taxon>
        <taxon>Micromonosporaceae</taxon>
        <taxon>Rugosimonospora</taxon>
    </lineage>
</organism>
<evidence type="ECO:0000313" key="2">
    <source>
        <dbReference type="Proteomes" id="UP000642748"/>
    </source>
</evidence>
<dbReference type="Proteomes" id="UP000642748">
    <property type="component" value="Unassembled WGS sequence"/>
</dbReference>
<comment type="caution">
    <text evidence="1">The sequence shown here is derived from an EMBL/GenBank/DDBJ whole genome shotgun (WGS) entry which is preliminary data.</text>
</comment>
<protein>
    <submittedName>
        <fullName evidence="1">Uncharacterized protein</fullName>
    </submittedName>
</protein>
<dbReference type="EMBL" id="BONZ01000119">
    <property type="protein sequence ID" value="GIH21209.1"/>
    <property type="molecule type" value="Genomic_DNA"/>
</dbReference>
<proteinExistence type="predicted"/>
<reference evidence="1" key="1">
    <citation type="submission" date="2021-01" db="EMBL/GenBank/DDBJ databases">
        <title>Whole genome shotgun sequence of Rugosimonospora africana NBRC 104875.</title>
        <authorList>
            <person name="Komaki H."/>
            <person name="Tamura T."/>
        </authorList>
    </citation>
    <scope>NUCLEOTIDE SEQUENCE</scope>
    <source>
        <strain evidence="1">NBRC 104875</strain>
    </source>
</reference>
<evidence type="ECO:0000313" key="1">
    <source>
        <dbReference type="EMBL" id="GIH21209.1"/>
    </source>
</evidence>